<evidence type="ECO:0000256" key="3">
    <source>
        <dbReference type="SAM" id="Phobius"/>
    </source>
</evidence>
<organism evidence="5 6">
    <name type="scientific">Aspergillus tanneri</name>
    <dbReference type="NCBI Taxonomy" id="1220188"/>
    <lineage>
        <taxon>Eukaryota</taxon>
        <taxon>Fungi</taxon>
        <taxon>Dikarya</taxon>
        <taxon>Ascomycota</taxon>
        <taxon>Pezizomycotina</taxon>
        <taxon>Eurotiomycetes</taxon>
        <taxon>Eurotiomycetidae</taxon>
        <taxon>Eurotiales</taxon>
        <taxon>Aspergillaceae</taxon>
        <taxon>Aspergillus</taxon>
        <taxon>Aspergillus subgen. Circumdati</taxon>
    </lineage>
</organism>
<keyword evidence="3" id="KW-1133">Transmembrane helix</keyword>
<keyword evidence="6" id="KW-1185">Reference proteome</keyword>
<evidence type="ECO:0008006" key="8">
    <source>
        <dbReference type="Google" id="ProtNLM"/>
    </source>
</evidence>
<dbReference type="Proteomes" id="UP000324241">
    <property type="component" value="Unassembled WGS sequence"/>
</dbReference>
<evidence type="ECO:0000313" key="6">
    <source>
        <dbReference type="Proteomes" id="UP000308092"/>
    </source>
</evidence>
<dbReference type="Pfam" id="PF11807">
    <property type="entry name" value="UstYa"/>
    <property type="match status" value="1"/>
</dbReference>
<proteinExistence type="inferred from homology"/>
<dbReference type="GO" id="GO:0043386">
    <property type="term" value="P:mycotoxin biosynthetic process"/>
    <property type="evidence" value="ECO:0007669"/>
    <property type="project" value="InterPro"/>
</dbReference>
<dbReference type="OrthoDB" id="3687641at2759"/>
<gene>
    <name evidence="4" type="ORF">ATNIH1004_011397</name>
    <name evidence="5" type="ORF">EYZ11_007215</name>
</gene>
<evidence type="ECO:0000256" key="1">
    <source>
        <dbReference type="ARBA" id="ARBA00035112"/>
    </source>
</evidence>
<comment type="similarity">
    <text evidence="1">Belongs to the ustYa family.</text>
</comment>
<evidence type="ECO:0000256" key="2">
    <source>
        <dbReference type="SAM" id="MobiDB-lite"/>
    </source>
</evidence>
<accession>A0A4S3JDR5</accession>
<feature type="transmembrane region" description="Helical" evidence="3">
    <location>
        <begin position="38"/>
        <end position="58"/>
    </location>
</feature>
<dbReference type="STRING" id="1220188.A0A4S3JDR5"/>
<dbReference type="InterPro" id="IPR021765">
    <property type="entry name" value="UstYa-like"/>
</dbReference>
<dbReference type="PANTHER" id="PTHR33365">
    <property type="entry name" value="YALI0B05434P"/>
    <property type="match status" value="1"/>
</dbReference>
<dbReference type="PANTHER" id="PTHR33365:SF13">
    <property type="entry name" value="TAT PATHWAY SIGNAL SEQUENCE"/>
    <property type="match status" value="1"/>
</dbReference>
<keyword evidence="3" id="KW-0472">Membrane</keyword>
<dbReference type="VEuPathDB" id="FungiDB:EYZ11_007215"/>
<protein>
    <recommendedName>
        <fullName evidence="8">Tat pathway signal sequence</fullName>
    </recommendedName>
</protein>
<reference evidence="4 7" key="2">
    <citation type="submission" date="2019-08" db="EMBL/GenBank/DDBJ databases">
        <title>The genome sequence of a newly discovered highly antifungal drug resistant Aspergillus species, Aspergillus tanneri NIH 1004.</title>
        <authorList>
            <person name="Mounaud S."/>
            <person name="Singh I."/>
            <person name="Joardar V."/>
            <person name="Pakala S."/>
            <person name="Pakala S."/>
            <person name="Venepally P."/>
            <person name="Chung J.K."/>
            <person name="Losada L."/>
            <person name="Nierman W.C."/>
        </authorList>
    </citation>
    <scope>NUCLEOTIDE SEQUENCE [LARGE SCALE GENOMIC DNA]</scope>
    <source>
        <strain evidence="4 7">NIH1004</strain>
    </source>
</reference>
<dbReference type="EMBL" id="QUQM01000008">
    <property type="protein sequence ID" value="KAA8642453.1"/>
    <property type="molecule type" value="Genomic_DNA"/>
</dbReference>
<evidence type="ECO:0000313" key="7">
    <source>
        <dbReference type="Proteomes" id="UP000324241"/>
    </source>
</evidence>
<dbReference type="AlphaFoldDB" id="A0A4S3JDR5"/>
<dbReference type="RefSeq" id="XP_033421815.1">
    <property type="nucleotide sequence ID" value="XM_033575960.1"/>
</dbReference>
<dbReference type="EMBL" id="SOSA01000273">
    <property type="protein sequence ID" value="THC93290.1"/>
    <property type="molecule type" value="Genomic_DNA"/>
</dbReference>
<evidence type="ECO:0000313" key="5">
    <source>
        <dbReference type="EMBL" id="THC93290.1"/>
    </source>
</evidence>
<feature type="region of interest" description="Disordered" evidence="2">
    <location>
        <begin position="257"/>
        <end position="277"/>
    </location>
</feature>
<feature type="compositionally biased region" description="Basic and acidic residues" evidence="2">
    <location>
        <begin position="267"/>
        <end position="277"/>
    </location>
</feature>
<keyword evidence="3" id="KW-0812">Transmembrane</keyword>
<name>A0A4S3JDR5_9EURO</name>
<reference evidence="5 6" key="1">
    <citation type="submission" date="2019-03" db="EMBL/GenBank/DDBJ databases">
        <title>The genome sequence of a newly discovered highly antifungal drug resistant Aspergillus species, Aspergillus tanneri NIH 1004.</title>
        <authorList>
            <person name="Mounaud S."/>
            <person name="Singh I."/>
            <person name="Joardar V."/>
            <person name="Pakala S."/>
            <person name="Pakala S."/>
            <person name="Venepally P."/>
            <person name="Hoover J."/>
            <person name="Nierman W."/>
            <person name="Chung J."/>
            <person name="Losada L."/>
        </authorList>
    </citation>
    <scope>NUCLEOTIDE SEQUENCE [LARGE SCALE GENOMIC DNA]</scope>
    <source>
        <strain evidence="5 6">NIH1004</strain>
    </source>
</reference>
<sequence>MGQTPPSDEMEVNDKLLSDEEARWRYDRNAQSSVREKYGTIFLLIATAIISCGIGAVVSHQQKDSEKACTLRVSQYSPVISNVGIAYHQVQFNGSFLNENVYRKDAGPEVDAAWEALGANYRSIRVPPEEAERSGLAKDQVKINEKYGGGYPANVEGLHHLHCLNLLRQSLYYNYDYYHKQGKGAFTNDDYIVRRHVSHCLDILRQQLMCSIDIGVLGQVWVHPDNPEPFVDFNTKHQCRNFDAIRNWAEKNQLPESVPSDFLEPPNKGDRVFEAVP</sequence>
<evidence type="ECO:0000313" key="4">
    <source>
        <dbReference type="EMBL" id="KAA8642453.1"/>
    </source>
</evidence>
<dbReference type="GeneID" id="54334098"/>
<dbReference type="Proteomes" id="UP000308092">
    <property type="component" value="Unassembled WGS sequence"/>
</dbReference>
<comment type="caution">
    <text evidence="5">The sequence shown here is derived from an EMBL/GenBank/DDBJ whole genome shotgun (WGS) entry which is preliminary data.</text>
</comment>